<evidence type="ECO:0000256" key="1">
    <source>
        <dbReference type="SAM" id="MobiDB-lite"/>
    </source>
</evidence>
<dbReference type="VEuPathDB" id="FungiDB:H310_04161"/>
<feature type="compositionally biased region" description="Polar residues" evidence="1">
    <location>
        <begin position="700"/>
        <end position="721"/>
    </location>
</feature>
<evidence type="ECO:0000259" key="2">
    <source>
        <dbReference type="PROSITE" id="PS51184"/>
    </source>
</evidence>
<dbReference type="Gene3D" id="2.60.120.650">
    <property type="entry name" value="Cupin"/>
    <property type="match status" value="1"/>
</dbReference>
<name>A0A3R6WMF2_9STRA</name>
<protein>
    <recommendedName>
        <fullName evidence="2">JmjC domain-containing protein</fullName>
    </recommendedName>
</protein>
<dbReference type="PROSITE" id="PS51184">
    <property type="entry name" value="JMJC"/>
    <property type="match status" value="1"/>
</dbReference>
<keyword evidence="4" id="KW-1185">Reference proteome</keyword>
<gene>
    <name evidence="3" type="ORF">DYB32_004451</name>
</gene>
<evidence type="ECO:0000313" key="3">
    <source>
        <dbReference type="EMBL" id="RHY30278.1"/>
    </source>
</evidence>
<sequence>MWTALPASSHTTVVVPDPSEADNIEQLHYDEAEAALAARQVAAITDFQIDLNYYEYSLIPAIKPDYTIGIIVDPCKTREPGCCQDQFGSPAYIVPRSDMNDKGIATVVNEFGDPLDKKHSVAHDYAAVSVTDRALPACWDNNATVNALLPCYTFAGRMKPHCVSVGYMQTAYIVQCNGPFALDNHCGTFLELHKPHDETILSQTRLFGEFTSGYRTTTLPLFYKGNRTRTVCNGDYEVRPQISAVMNAAGGRSAAAKVIKTIDVSTQVPRQVSYTDVLSICNGGDSWTGNVEFSVVDTSLEFQITPPQRISLQVLTVLTAFVVVADLDWFHHRSQTNAFNPNTYLSMYSVHSFKDFSMNPNGSSAWLHHLYGPPLTLFLVPPTPAHLEKFVEWSVSPARATVHFGDLVDKCIKVDVPPNTTVFVPASWIYSVFVPSVSSATAAKPETVAPETTTAVFVTAYFFHGFSMKEQVKVLEVEQTIARKATATGRPPMWPMVTSAAQFPAPSPEMLKTWVWPAVQRYIGRLRSLQVLSEWETQGLLHILPLLRHCDVPNQGDSSIDALQSLLGVKDPHAAVVPSNSSVATAMPSLATSKVKVKKAMAAAPPTPMPPHVATTASLLSASDSFLKQRDRKVCKCHLKKCVNCRNCTKRHCICGTSVTTPSHGSAMTGTLGNPMAKKPTTAAFLPGDKKPKKKPLNGTPLSAQATTAGSQQRSTTSQQLGLHHSDLSQALPPSGVLAPWTTDDDDDSLRQDATSSMWDHDMNQSFFSATELGLNMTGTLELDDAFGIIDMVESSSLFSGYPSNDGVKACLSNAAGAAVATTATTATSSATKVKEEAAAAPTSVASIAAPPPPLQLSALSSVGGGSVQHSFLYDPAAATDTYNYDSEKEGIKDFGDLTPDADGSQRHRASCHRCGNLRKKNVRCLGCAEKMVEEHGAQTFIGGCPVCKELCCCGKNRSTVCRRKFHCYKKCPATKRCNLNSDDQVKLRGDDAEVFKDDDMLMEFAMHDDDLGDLDGNHIMTMPPSLADTPDALLQHALSVAPPHPSRLASSSLSECDFDMELGDLE</sequence>
<reference evidence="3 4" key="1">
    <citation type="submission" date="2018-08" db="EMBL/GenBank/DDBJ databases">
        <title>Aphanomyces genome sequencing and annotation.</title>
        <authorList>
            <person name="Minardi D."/>
            <person name="Oidtmann B."/>
            <person name="Van Der Giezen M."/>
            <person name="Studholme D.J."/>
        </authorList>
    </citation>
    <scope>NUCLEOTIDE SEQUENCE [LARGE SCALE GENOMIC DNA]</scope>
    <source>
        <strain evidence="3 4">NJM0002</strain>
    </source>
</reference>
<dbReference type="VEuPathDB" id="FungiDB:H310_04160"/>
<dbReference type="InterPro" id="IPR003347">
    <property type="entry name" value="JmjC_dom"/>
</dbReference>
<dbReference type="Proteomes" id="UP000285060">
    <property type="component" value="Unassembled WGS sequence"/>
</dbReference>
<comment type="caution">
    <text evidence="3">The sequence shown here is derived from an EMBL/GenBank/DDBJ whole genome shotgun (WGS) entry which is preliminary data.</text>
</comment>
<accession>A0A3R6WMF2</accession>
<feature type="domain" description="JmjC" evidence="2">
    <location>
        <begin position="306"/>
        <end position="479"/>
    </location>
</feature>
<dbReference type="EMBL" id="QUSY01000336">
    <property type="protein sequence ID" value="RHY30278.1"/>
    <property type="molecule type" value="Genomic_DNA"/>
</dbReference>
<proteinExistence type="predicted"/>
<evidence type="ECO:0000313" key="4">
    <source>
        <dbReference type="Proteomes" id="UP000285060"/>
    </source>
</evidence>
<feature type="region of interest" description="Disordered" evidence="1">
    <location>
        <begin position="664"/>
        <end position="753"/>
    </location>
</feature>
<organism evidence="3 4">
    <name type="scientific">Aphanomyces invadans</name>
    <dbReference type="NCBI Taxonomy" id="157072"/>
    <lineage>
        <taxon>Eukaryota</taxon>
        <taxon>Sar</taxon>
        <taxon>Stramenopiles</taxon>
        <taxon>Oomycota</taxon>
        <taxon>Saprolegniomycetes</taxon>
        <taxon>Saprolegniales</taxon>
        <taxon>Verrucalvaceae</taxon>
        <taxon>Aphanomyces</taxon>
    </lineage>
</organism>
<dbReference type="AlphaFoldDB" id="A0A3R6WMF2"/>